<dbReference type="Pfam" id="PF04414">
    <property type="entry name" value="tRNA_deacylase"/>
    <property type="match status" value="1"/>
</dbReference>
<dbReference type="AlphaFoldDB" id="A0A4V0P1L0"/>
<feature type="region of interest" description="Disordered" evidence="5">
    <location>
        <begin position="86"/>
        <end position="105"/>
    </location>
</feature>
<evidence type="ECO:0000256" key="3">
    <source>
        <dbReference type="ARBA" id="ARBA00022833"/>
    </source>
</evidence>
<keyword evidence="1 4" id="KW-0479">Metal-binding</keyword>
<evidence type="ECO:0000256" key="4">
    <source>
        <dbReference type="HAMAP-Rule" id="MF_00562"/>
    </source>
</evidence>
<dbReference type="GO" id="GO:0106026">
    <property type="term" value="F:Gly-tRNA(Ala) deacylase activity"/>
    <property type="evidence" value="ECO:0007669"/>
    <property type="project" value="RHEA"/>
</dbReference>
<gene>
    <name evidence="4" type="primary">dtdA</name>
    <name evidence="6" type="ORF">NAS2_0701</name>
</gene>
<reference evidence="6 7" key="1">
    <citation type="journal article" date="2019" name="ISME J.">
        <title>Isolation and characterization of a thermophilic sulfur- and iron-reducing thaumarchaeote from a terrestrial acidic hot spring.</title>
        <authorList>
            <person name="Kato S."/>
            <person name="Itoh T."/>
            <person name="Yuki M."/>
            <person name="Nagamori M."/>
            <person name="Ohnishi M."/>
            <person name="Uematsu K."/>
            <person name="Suzuki K."/>
            <person name="Takashina T."/>
            <person name="Ohkuma M."/>
        </authorList>
    </citation>
    <scope>NUCLEOTIDE SEQUENCE [LARGE SCALE GENOMIC DNA]</scope>
    <source>
        <strain evidence="6 7">NAS-02</strain>
    </source>
</reference>
<protein>
    <recommendedName>
        <fullName evidence="4">D-aminoacyl-tRNA deacylase</fullName>
        <ecNumber evidence="4">3.1.1.96</ecNumber>
    </recommendedName>
</protein>
<comment type="cofactor">
    <cofactor evidence="4">
        <name>Zn(2+)</name>
        <dbReference type="ChEBI" id="CHEBI:29105"/>
    </cofactor>
    <text evidence="4">Binds 2 Zn(2+) ions per subunit.</text>
</comment>
<keyword evidence="7" id="KW-1185">Reference proteome</keyword>
<dbReference type="PANTHER" id="PTHR34667">
    <property type="entry name" value="D-AMINOACYL-TRNA DEACYLASE"/>
    <property type="match status" value="1"/>
</dbReference>
<proteinExistence type="inferred from homology"/>
<comment type="catalytic activity">
    <reaction evidence="4">
        <text>a D-aminoacyl-tRNA + H2O = a tRNA + a D-alpha-amino acid + H(+)</text>
        <dbReference type="Rhea" id="RHEA:13953"/>
        <dbReference type="Rhea" id="RHEA-COMP:10123"/>
        <dbReference type="Rhea" id="RHEA-COMP:10124"/>
        <dbReference type="ChEBI" id="CHEBI:15377"/>
        <dbReference type="ChEBI" id="CHEBI:15378"/>
        <dbReference type="ChEBI" id="CHEBI:59871"/>
        <dbReference type="ChEBI" id="CHEBI:78442"/>
        <dbReference type="ChEBI" id="CHEBI:79333"/>
        <dbReference type="EC" id="3.1.1.96"/>
    </reaction>
</comment>
<keyword evidence="3 4" id="KW-0862">Zinc</keyword>
<evidence type="ECO:0000313" key="6">
    <source>
        <dbReference type="EMBL" id="BBE42090.1"/>
    </source>
</evidence>
<dbReference type="Proteomes" id="UP000509448">
    <property type="component" value="Chromosome"/>
</dbReference>
<evidence type="ECO:0000256" key="5">
    <source>
        <dbReference type="SAM" id="MobiDB-lite"/>
    </source>
</evidence>
<dbReference type="GO" id="GO:0051499">
    <property type="term" value="F:D-aminoacyl-tRNA deacylase activity"/>
    <property type="evidence" value="ECO:0007669"/>
    <property type="project" value="UniProtKB-UniRule"/>
</dbReference>
<dbReference type="PANTHER" id="PTHR34667:SF1">
    <property type="entry name" value="D-AMINOACYL-TRNA DEACYLASE"/>
    <property type="match status" value="1"/>
</dbReference>
<feature type="compositionally biased region" description="Polar residues" evidence="5">
    <location>
        <begin position="86"/>
        <end position="96"/>
    </location>
</feature>
<evidence type="ECO:0000256" key="2">
    <source>
        <dbReference type="ARBA" id="ARBA00022801"/>
    </source>
</evidence>
<dbReference type="HAMAP" id="MF_00562">
    <property type="entry name" value="Deacylase_DtdA"/>
    <property type="match status" value="1"/>
</dbReference>
<dbReference type="GO" id="GO:0008270">
    <property type="term" value="F:zinc ion binding"/>
    <property type="evidence" value="ECO:0007669"/>
    <property type="project" value="UniProtKB-UniRule"/>
</dbReference>
<dbReference type="SUPFAM" id="SSF142535">
    <property type="entry name" value="AF0625-like"/>
    <property type="match status" value="1"/>
</dbReference>
<dbReference type="OrthoDB" id="9863at2157"/>
<comment type="catalytic activity">
    <reaction evidence="4">
        <text>glycyl-tRNA(Ala) + H2O = tRNA(Ala) + glycine + H(+)</text>
        <dbReference type="Rhea" id="RHEA:53744"/>
        <dbReference type="Rhea" id="RHEA-COMP:9657"/>
        <dbReference type="Rhea" id="RHEA-COMP:13640"/>
        <dbReference type="ChEBI" id="CHEBI:15377"/>
        <dbReference type="ChEBI" id="CHEBI:15378"/>
        <dbReference type="ChEBI" id="CHEBI:57305"/>
        <dbReference type="ChEBI" id="CHEBI:78442"/>
        <dbReference type="ChEBI" id="CHEBI:78522"/>
        <dbReference type="EC" id="3.1.1.96"/>
    </reaction>
</comment>
<dbReference type="InterPro" id="IPR007508">
    <property type="entry name" value="DtdA"/>
</dbReference>
<dbReference type="EMBL" id="AP018732">
    <property type="protein sequence ID" value="BBE42090.1"/>
    <property type="molecule type" value="Genomic_DNA"/>
</dbReference>
<dbReference type="RefSeq" id="WP_174448364.1">
    <property type="nucleotide sequence ID" value="NZ_AP018732.1"/>
</dbReference>
<organism evidence="6 7">
    <name type="scientific">Conexivisphaera calida</name>
    <dbReference type="NCBI Taxonomy" id="1874277"/>
    <lineage>
        <taxon>Archaea</taxon>
        <taxon>Nitrososphaerota</taxon>
        <taxon>Conexivisphaeria</taxon>
        <taxon>Conexivisphaerales</taxon>
        <taxon>Conexivisphaeraceae</taxon>
        <taxon>Conexivisphaera</taxon>
    </lineage>
</organism>
<comment type="function">
    <text evidence="4">D-aminoacyl-tRNA deacylase with broad substrate specificity. By recycling D-aminoacyl-tRNA to D-amino acids and free tRNA molecules, this enzyme counteracts the toxicity associated with the formation of D-aminoacyl-tRNA entities in vivo.</text>
</comment>
<dbReference type="KEGG" id="ccai:NAS2_0701"/>
<keyword evidence="2 4" id="KW-0378">Hydrolase</keyword>
<accession>A0A4V0P1L0</accession>
<dbReference type="PIRSF" id="PIRSF016210">
    <property type="entry name" value="UCP016210"/>
    <property type="match status" value="1"/>
</dbReference>
<dbReference type="GeneID" id="55584516"/>
<comment type="similarity">
    <text evidence="4">Belongs to the DtdA deacylase family.</text>
</comment>
<evidence type="ECO:0000256" key="1">
    <source>
        <dbReference type="ARBA" id="ARBA00022723"/>
    </source>
</evidence>
<evidence type="ECO:0000313" key="7">
    <source>
        <dbReference type="Proteomes" id="UP000509448"/>
    </source>
</evidence>
<dbReference type="EC" id="3.1.1.96" evidence="4"/>
<sequence>MIALVYSTRDPAGSGSASALLSMASWSTSRSSCPRATSCMESADLGAYLAGFAEDVIWMDFLDDVFRDRGVDAYVVLSRHSSRSGRPSLTVHTTGNHGPADFGGRPRELAWSNPRLEGALLRNYLRSARDRGLLDRYWVGLEATHHGPTNLSRPITFIEIGSTEVEWSDARAQEALAEAVVWTLGSPSPPRDCRPAAGFGGTHYPERHTRLVLEGGLCYGHVLAKYALEDPDPDVISQAIDRNYGGVSEVIVERKSMGAAARGIVSRAAELRGLPVTYI</sequence>
<comment type="subunit">
    <text evidence="4">Monomer.</text>
</comment>
<name>A0A4V0P1L0_9ARCH</name>
<dbReference type="GO" id="GO:0019478">
    <property type="term" value="P:D-amino acid catabolic process"/>
    <property type="evidence" value="ECO:0007669"/>
    <property type="project" value="UniProtKB-UniRule"/>
</dbReference>
<dbReference type="Gene3D" id="3.40.50.10700">
    <property type="entry name" value="AF0625-like"/>
    <property type="match status" value="1"/>
</dbReference>
<dbReference type="Gene3D" id="3.40.630.50">
    <property type="entry name" value="AF0625-like"/>
    <property type="match status" value="1"/>
</dbReference>
<dbReference type="InterPro" id="IPR018033">
    <property type="entry name" value="Deacylase_DtdA_archaea"/>
</dbReference>